<comment type="subunit">
    <text evidence="8">Homodimer.</text>
</comment>
<dbReference type="FunFam" id="3.40.50.10860:FF:000006">
    <property type="entry name" value="Shikimate dehydrogenase (NADP(+))"/>
    <property type="match status" value="1"/>
</dbReference>
<dbReference type="InterPro" id="IPR006151">
    <property type="entry name" value="Shikm_DH/Glu-tRNA_Rdtase"/>
</dbReference>
<dbReference type="NCBIfam" id="TIGR00507">
    <property type="entry name" value="aroE"/>
    <property type="match status" value="1"/>
</dbReference>
<dbReference type="Pfam" id="PF08501">
    <property type="entry name" value="Shikimate_dh_N"/>
    <property type="match status" value="1"/>
</dbReference>
<feature type="binding site" evidence="8">
    <location>
        <position position="249"/>
    </location>
    <ligand>
        <name>NADP(+)</name>
        <dbReference type="ChEBI" id="CHEBI:58349"/>
    </ligand>
</feature>
<dbReference type="Proteomes" id="UP000286997">
    <property type="component" value="Unassembled WGS sequence"/>
</dbReference>
<dbReference type="AlphaFoldDB" id="A0A3S2YWR3"/>
<keyword evidence="6 8" id="KW-0057">Aromatic amino acid biosynthesis</keyword>
<dbReference type="HAMAP" id="MF_00222">
    <property type="entry name" value="Shikimate_DH_AroE"/>
    <property type="match status" value="1"/>
</dbReference>
<feature type="binding site" evidence="8">
    <location>
        <begin position="17"/>
        <end position="19"/>
    </location>
    <ligand>
        <name>shikimate</name>
        <dbReference type="ChEBI" id="CHEBI:36208"/>
    </ligand>
</feature>
<evidence type="ECO:0000313" key="12">
    <source>
        <dbReference type="EMBL" id="RVU21127.1"/>
    </source>
</evidence>
<evidence type="ECO:0000256" key="5">
    <source>
        <dbReference type="ARBA" id="ARBA00023002"/>
    </source>
</evidence>
<evidence type="ECO:0000256" key="1">
    <source>
        <dbReference type="ARBA" id="ARBA00004871"/>
    </source>
</evidence>
<feature type="active site" description="Proton acceptor" evidence="8">
    <location>
        <position position="68"/>
    </location>
</feature>
<evidence type="ECO:0000259" key="11">
    <source>
        <dbReference type="Pfam" id="PF18317"/>
    </source>
</evidence>
<evidence type="ECO:0000256" key="4">
    <source>
        <dbReference type="ARBA" id="ARBA00022857"/>
    </source>
</evidence>
<feature type="binding site" evidence="8">
    <location>
        <position position="89"/>
    </location>
    <ligand>
        <name>shikimate</name>
        <dbReference type="ChEBI" id="CHEBI:36208"/>
    </ligand>
</feature>
<dbReference type="CDD" id="cd01065">
    <property type="entry name" value="NAD_bind_Shikimate_DH"/>
    <property type="match status" value="1"/>
</dbReference>
<keyword evidence="4 8" id="KW-0521">NADP</keyword>
<dbReference type="GO" id="GO:0008652">
    <property type="term" value="P:amino acid biosynthetic process"/>
    <property type="evidence" value="ECO:0007669"/>
    <property type="project" value="UniProtKB-KW"/>
</dbReference>
<dbReference type="GO" id="GO:0004764">
    <property type="term" value="F:shikimate 3-dehydrogenase (NADP+) activity"/>
    <property type="evidence" value="ECO:0007669"/>
    <property type="project" value="UniProtKB-UniRule"/>
</dbReference>
<dbReference type="Pfam" id="PF18317">
    <property type="entry name" value="SDH_C"/>
    <property type="match status" value="1"/>
</dbReference>
<proteinExistence type="inferred from homology"/>
<keyword evidence="13" id="KW-1185">Reference proteome</keyword>
<comment type="pathway">
    <text evidence="1 8">Metabolic intermediate biosynthesis; chorismate biosynthesis; chorismate from D-erythrose 4-phosphate and phosphoenolpyruvate: step 4/7.</text>
</comment>
<dbReference type="GO" id="GO:0050661">
    <property type="term" value="F:NADP binding"/>
    <property type="evidence" value="ECO:0007669"/>
    <property type="project" value="InterPro"/>
</dbReference>
<dbReference type="InterPro" id="IPR011342">
    <property type="entry name" value="Shikimate_DH"/>
</dbReference>
<sequence length="287" mass="29813">MPALPKAFVVGHPIAHSRSPLIHGHWLAAHGLAGRYERIDVAPEGFADFLRGFAEAGFVGGNVTIPHKEAAFRLVDHLTPRARRIGAVNTLSLDGDGRLHGDNTDAPGFIAHLDASLGAEWPVSTGTAAGRAAVILGAGGAARAIVVGLLDRGLSRILVANRTAERAGALRDLDPERVASVEWEALPDHLAEAGLLVNTTSLGMGSGPPLVLDLSPLPAGAAVADAVYVPLETPLLAAARVRGLAAVDGLGMLLHQAVPGFARWFGVTPRVTPELRALVVADIEGRR</sequence>
<feature type="binding site" evidence="8">
    <location>
        <position position="105"/>
    </location>
    <ligand>
        <name>shikimate</name>
        <dbReference type="ChEBI" id="CHEBI:36208"/>
    </ligand>
</feature>
<dbReference type="EMBL" id="SACP01000002">
    <property type="protein sequence ID" value="RVU21127.1"/>
    <property type="molecule type" value="Genomic_DNA"/>
</dbReference>
<dbReference type="OrthoDB" id="9792692at2"/>
<evidence type="ECO:0000256" key="8">
    <source>
        <dbReference type="HAMAP-Rule" id="MF_00222"/>
    </source>
</evidence>
<evidence type="ECO:0000256" key="7">
    <source>
        <dbReference type="ARBA" id="ARBA00049442"/>
    </source>
</evidence>
<dbReference type="Gene3D" id="3.40.50.720">
    <property type="entry name" value="NAD(P)-binding Rossmann-like Domain"/>
    <property type="match status" value="1"/>
</dbReference>
<dbReference type="GO" id="GO:0019632">
    <property type="term" value="P:shikimate metabolic process"/>
    <property type="evidence" value="ECO:0007669"/>
    <property type="project" value="InterPro"/>
</dbReference>
<dbReference type="Pfam" id="PF01488">
    <property type="entry name" value="Shikimate_DH"/>
    <property type="match status" value="1"/>
</dbReference>
<name>A0A3S2YWR3_9HYPH</name>
<feature type="domain" description="Quinate/shikimate 5-dehydrogenase/glutamyl-tRNA reductase" evidence="9">
    <location>
        <begin position="128"/>
        <end position="201"/>
    </location>
</feature>
<comment type="caution">
    <text evidence="8">Lacks conserved residue(s) required for the propagation of feature annotation.</text>
</comment>
<feature type="domain" description="SDH C-terminal" evidence="11">
    <location>
        <begin position="249"/>
        <end position="271"/>
    </location>
</feature>
<evidence type="ECO:0000256" key="2">
    <source>
        <dbReference type="ARBA" id="ARBA00012962"/>
    </source>
</evidence>
<dbReference type="RefSeq" id="WP_127727346.1">
    <property type="nucleotide sequence ID" value="NZ_SACP01000002.1"/>
</dbReference>
<dbReference type="GO" id="GO:0009073">
    <property type="term" value="P:aromatic amino acid family biosynthetic process"/>
    <property type="evidence" value="ECO:0007669"/>
    <property type="project" value="UniProtKB-KW"/>
</dbReference>
<dbReference type="GO" id="GO:0009423">
    <property type="term" value="P:chorismate biosynthetic process"/>
    <property type="evidence" value="ECO:0007669"/>
    <property type="project" value="UniProtKB-UniRule"/>
</dbReference>
<dbReference type="Gene3D" id="3.40.50.10860">
    <property type="entry name" value="Leucine Dehydrogenase, chain A, domain 1"/>
    <property type="match status" value="1"/>
</dbReference>
<evidence type="ECO:0000256" key="6">
    <source>
        <dbReference type="ARBA" id="ARBA00023141"/>
    </source>
</evidence>
<evidence type="ECO:0000259" key="9">
    <source>
        <dbReference type="Pfam" id="PF01488"/>
    </source>
</evidence>
<feature type="domain" description="Shikimate dehydrogenase substrate binding N-terminal" evidence="10">
    <location>
        <begin position="9"/>
        <end position="91"/>
    </location>
</feature>
<feature type="binding site" evidence="8">
    <location>
        <position position="228"/>
    </location>
    <ligand>
        <name>shikimate</name>
        <dbReference type="ChEBI" id="CHEBI:36208"/>
    </ligand>
</feature>
<feature type="binding site" evidence="8">
    <location>
        <begin position="137"/>
        <end position="141"/>
    </location>
    <ligand>
        <name>NADP(+)</name>
        <dbReference type="ChEBI" id="CHEBI:58349"/>
    </ligand>
</feature>
<gene>
    <name evidence="8" type="primary">aroE</name>
    <name evidence="12" type="ORF">EOE48_03255</name>
</gene>
<dbReference type="InterPro" id="IPR022893">
    <property type="entry name" value="Shikimate_DH_fam"/>
</dbReference>
<dbReference type="SUPFAM" id="SSF53223">
    <property type="entry name" value="Aminoacid dehydrogenase-like, N-terminal domain"/>
    <property type="match status" value="1"/>
</dbReference>
<dbReference type="NCBIfam" id="NF001312">
    <property type="entry name" value="PRK00258.1-4"/>
    <property type="match status" value="1"/>
</dbReference>
<dbReference type="InterPro" id="IPR046346">
    <property type="entry name" value="Aminoacid_DH-like_N_sf"/>
</dbReference>
<reference evidence="12 13" key="1">
    <citation type="submission" date="2019-01" db="EMBL/GenBank/DDBJ databases">
        <authorList>
            <person name="Chen W.-M."/>
        </authorList>
    </citation>
    <scope>NUCLEOTIDE SEQUENCE [LARGE SCALE GENOMIC DNA]</scope>
    <source>
        <strain evidence="12 13">TER-1</strain>
    </source>
</reference>
<feature type="binding site" evidence="8">
    <location>
        <position position="256"/>
    </location>
    <ligand>
        <name>shikimate</name>
        <dbReference type="ChEBI" id="CHEBI:36208"/>
    </ligand>
</feature>
<dbReference type="EC" id="1.1.1.25" evidence="2 8"/>
<comment type="function">
    <text evidence="8">Involved in the biosynthesis of the chorismate, which leads to the biosynthesis of aromatic amino acids. Catalyzes the reversible NADPH linked reduction of 3-dehydroshikimate (DHSA) to yield shikimate (SA).</text>
</comment>
<comment type="catalytic activity">
    <reaction evidence="7 8">
        <text>shikimate + NADP(+) = 3-dehydroshikimate + NADPH + H(+)</text>
        <dbReference type="Rhea" id="RHEA:17737"/>
        <dbReference type="ChEBI" id="CHEBI:15378"/>
        <dbReference type="ChEBI" id="CHEBI:16630"/>
        <dbReference type="ChEBI" id="CHEBI:36208"/>
        <dbReference type="ChEBI" id="CHEBI:57783"/>
        <dbReference type="ChEBI" id="CHEBI:58349"/>
        <dbReference type="EC" id="1.1.1.25"/>
    </reaction>
</comment>
<keyword evidence="5 8" id="KW-0560">Oxidoreductase</keyword>
<accession>A0A3S2YWR3</accession>
<dbReference type="UniPathway" id="UPA00053">
    <property type="reaction ID" value="UER00087"/>
</dbReference>
<keyword evidence="3 8" id="KW-0028">Amino-acid biosynthesis</keyword>
<evidence type="ECO:0000256" key="3">
    <source>
        <dbReference type="ARBA" id="ARBA00022605"/>
    </source>
</evidence>
<dbReference type="InterPro" id="IPR013708">
    <property type="entry name" value="Shikimate_DH-bd_N"/>
</dbReference>
<organism evidence="12 13">
    <name type="scientific">Methylobacterium oryzihabitans</name>
    <dbReference type="NCBI Taxonomy" id="2499852"/>
    <lineage>
        <taxon>Bacteria</taxon>
        <taxon>Pseudomonadati</taxon>
        <taxon>Pseudomonadota</taxon>
        <taxon>Alphaproteobacteria</taxon>
        <taxon>Hyphomicrobiales</taxon>
        <taxon>Methylobacteriaceae</taxon>
        <taxon>Methylobacterium</taxon>
    </lineage>
</organism>
<feature type="binding site" evidence="8">
    <location>
        <position position="64"/>
    </location>
    <ligand>
        <name>shikimate</name>
        <dbReference type="ChEBI" id="CHEBI:36208"/>
    </ligand>
</feature>
<dbReference type="PANTHER" id="PTHR21089:SF1">
    <property type="entry name" value="BIFUNCTIONAL 3-DEHYDROQUINATE DEHYDRATASE_SHIKIMATE DEHYDROGENASE, CHLOROPLASTIC"/>
    <property type="match status" value="1"/>
</dbReference>
<dbReference type="GO" id="GO:0005829">
    <property type="term" value="C:cytosol"/>
    <property type="evidence" value="ECO:0007669"/>
    <property type="project" value="TreeGrafter"/>
</dbReference>
<dbReference type="InterPro" id="IPR041121">
    <property type="entry name" value="SDH_C"/>
</dbReference>
<protein>
    <recommendedName>
        <fullName evidence="2 8">Shikimate dehydrogenase (NADP(+))</fullName>
        <shortName evidence="8">SDH</shortName>
        <ecNumber evidence="2 8">1.1.1.25</ecNumber>
    </recommendedName>
</protein>
<evidence type="ECO:0000313" key="13">
    <source>
        <dbReference type="Proteomes" id="UP000286997"/>
    </source>
</evidence>
<dbReference type="SUPFAM" id="SSF51735">
    <property type="entry name" value="NAD(P)-binding Rossmann-fold domains"/>
    <property type="match status" value="1"/>
</dbReference>
<feature type="binding site" evidence="8">
    <location>
        <position position="226"/>
    </location>
    <ligand>
        <name>NADP(+)</name>
        <dbReference type="ChEBI" id="CHEBI:58349"/>
    </ligand>
</feature>
<comment type="caution">
    <text evidence="12">The sequence shown here is derived from an EMBL/GenBank/DDBJ whole genome shotgun (WGS) entry which is preliminary data.</text>
</comment>
<comment type="similarity">
    <text evidence="8">Belongs to the shikimate dehydrogenase family.</text>
</comment>
<evidence type="ECO:0000259" key="10">
    <source>
        <dbReference type="Pfam" id="PF08501"/>
    </source>
</evidence>
<dbReference type="InterPro" id="IPR036291">
    <property type="entry name" value="NAD(P)-bd_dom_sf"/>
</dbReference>
<feature type="binding site" evidence="8">
    <location>
        <begin position="161"/>
        <end position="166"/>
    </location>
    <ligand>
        <name>NADP(+)</name>
        <dbReference type="ChEBI" id="CHEBI:58349"/>
    </ligand>
</feature>
<dbReference type="PANTHER" id="PTHR21089">
    <property type="entry name" value="SHIKIMATE DEHYDROGENASE"/>
    <property type="match status" value="1"/>
</dbReference>